<dbReference type="Gene3D" id="1.10.1220.10">
    <property type="entry name" value="Met repressor-like"/>
    <property type="match status" value="1"/>
</dbReference>
<dbReference type="GO" id="GO:0008270">
    <property type="term" value="F:zinc ion binding"/>
    <property type="evidence" value="ECO:0007669"/>
    <property type="project" value="InterPro"/>
</dbReference>
<feature type="domain" description="HNH nuclease" evidence="1">
    <location>
        <begin position="9"/>
        <end position="59"/>
    </location>
</feature>
<dbReference type="EMBL" id="BAUT01000037">
    <property type="protein sequence ID" value="GAE27036.1"/>
    <property type="molecule type" value="Genomic_DNA"/>
</dbReference>
<evidence type="ECO:0000313" key="2">
    <source>
        <dbReference type="EMBL" id="GAE27036.1"/>
    </source>
</evidence>
<organism evidence="2 3">
    <name type="scientific">Halalkalibacter wakoensis JCM 9140</name>
    <dbReference type="NCBI Taxonomy" id="1236970"/>
    <lineage>
        <taxon>Bacteria</taxon>
        <taxon>Bacillati</taxon>
        <taxon>Bacillota</taxon>
        <taxon>Bacilli</taxon>
        <taxon>Bacillales</taxon>
        <taxon>Bacillaceae</taxon>
        <taxon>Halalkalibacter</taxon>
    </lineage>
</organism>
<dbReference type="CDD" id="cd00085">
    <property type="entry name" value="HNHc"/>
    <property type="match status" value="1"/>
</dbReference>
<dbReference type="InterPro" id="IPR052892">
    <property type="entry name" value="NA-targeting_endonuclease"/>
</dbReference>
<protein>
    <recommendedName>
        <fullName evidence="1">HNH nuclease domain-containing protein</fullName>
    </recommendedName>
</protein>
<dbReference type="InterPro" id="IPR013321">
    <property type="entry name" value="Arc_rbn_hlx_hlx"/>
</dbReference>
<dbReference type="PANTHER" id="PTHR33877">
    <property type="entry name" value="SLL1193 PROTEIN"/>
    <property type="match status" value="1"/>
</dbReference>
<keyword evidence="3" id="KW-1185">Reference proteome</keyword>
<gene>
    <name evidence="2" type="ORF">JCM9140_3148</name>
</gene>
<dbReference type="Proteomes" id="UP000018890">
    <property type="component" value="Unassembled WGS sequence"/>
</dbReference>
<proteinExistence type="predicted"/>
<dbReference type="GO" id="GO:0003676">
    <property type="term" value="F:nucleic acid binding"/>
    <property type="evidence" value="ECO:0007669"/>
    <property type="project" value="InterPro"/>
</dbReference>
<sequence>MKQQNSVSEIFTRCLKRDGYTCCDCGVQTKLEIHHIRPVSQGGTNTLSNLKTVCSDCHKNNYKDVHYPKDKSVLIPHEQRVKTRYGIDKTKNTQILITFPDEMVDEIETHWHENKLKNRNEAIRDLIEKGLKLNK</sequence>
<dbReference type="CDD" id="cd22231">
    <property type="entry name" value="RHH_NikR_HicB-like"/>
    <property type="match status" value="1"/>
</dbReference>
<reference evidence="2" key="1">
    <citation type="journal article" date="2014" name="Genome Announc.">
        <title>Draft Genome Sequences of Three Alkaliphilic Bacillus Strains, Bacillus wakoensis JCM 9140T, Bacillus akibai JCM 9157T, and Bacillus hemicellulosilyticus JCM 9152T.</title>
        <authorList>
            <person name="Yuki M."/>
            <person name="Oshima K."/>
            <person name="Suda W."/>
            <person name="Oshida Y."/>
            <person name="Kitamura K."/>
            <person name="Iida T."/>
            <person name="Hattori M."/>
            <person name="Ohkuma M."/>
        </authorList>
    </citation>
    <scope>NUCLEOTIDE SEQUENCE [LARGE SCALE GENOMIC DNA]</scope>
    <source>
        <strain evidence="2">JCM 9140</strain>
    </source>
</reference>
<evidence type="ECO:0000259" key="1">
    <source>
        <dbReference type="SMART" id="SM00507"/>
    </source>
</evidence>
<dbReference type="Pfam" id="PF01844">
    <property type="entry name" value="HNH"/>
    <property type="match status" value="1"/>
</dbReference>
<dbReference type="GO" id="GO:0006355">
    <property type="term" value="P:regulation of DNA-templated transcription"/>
    <property type="evidence" value="ECO:0007669"/>
    <property type="project" value="InterPro"/>
</dbReference>
<comment type="caution">
    <text evidence="2">The sequence shown here is derived from an EMBL/GenBank/DDBJ whole genome shotgun (WGS) entry which is preliminary data.</text>
</comment>
<name>W4Q4M8_9BACI</name>
<dbReference type="AlphaFoldDB" id="W4Q4M8"/>
<dbReference type="GO" id="GO:0004519">
    <property type="term" value="F:endonuclease activity"/>
    <property type="evidence" value="ECO:0007669"/>
    <property type="project" value="InterPro"/>
</dbReference>
<accession>W4Q4M8</accession>
<dbReference type="InterPro" id="IPR002711">
    <property type="entry name" value="HNH"/>
</dbReference>
<evidence type="ECO:0000313" key="3">
    <source>
        <dbReference type="Proteomes" id="UP000018890"/>
    </source>
</evidence>
<dbReference type="STRING" id="1236970.JCM9140_3148"/>
<dbReference type="InterPro" id="IPR003615">
    <property type="entry name" value="HNH_nuc"/>
</dbReference>
<dbReference type="RefSeq" id="WP_034747612.1">
    <property type="nucleotide sequence ID" value="NZ_BAZN01000037.1"/>
</dbReference>
<dbReference type="SMART" id="SM00507">
    <property type="entry name" value="HNHc"/>
    <property type="match status" value="1"/>
</dbReference>
<dbReference type="InterPro" id="IPR010985">
    <property type="entry name" value="Ribbon_hlx_hlx"/>
</dbReference>
<dbReference type="PANTHER" id="PTHR33877:SF2">
    <property type="entry name" value="OS07G0170200 PROTEIN"/>
    <property type="match status" value="1"/>
</dbReference>
<dbReference type="Gene3D" id="1.10.30.50">
    <property type="match status" value="1"/>
</dbReference>
<dbReference type="SUPFAM" id="SSF47598">
    <property type="entry name" value="Ribbon-helix-helix"/>
    <property type="match status" value="1"/>
</dbReference>